<evidence type="ECO:0000313" key="2">
    <source>
        <dbReference type="EMBL" id="CCU77574.1"/>
    </source>
</evidence>
<protein>
    <submittedName>
        <fullName evidence="2">EKA-like protein</fullName>
    </submittedName>
</protein>
<dbReference type="OrthoDB" id="3611605at2759"/>
<evidence type="ECO:0000256" key="1">
    <source>
        <dbReference type="SAM" id="MobiDB-lite"/>
    </source>
</evidence>
<reference evidence="2 3" key="1">
    <citation type="journal article" date="2010" name="Science">
        <title>Genome expansion and gene loss in powdery mildew fungi reveal tradeoffs in extreme parasitism.</title>
        <authorList>
            <person name="Spanu P.D."/>
            <person name="Abbott J.C."/>
            <person name="Amselem J."/>
            <person name="Burgis T.A."/>
            <person name="Soanes D.M."/>
            <person name="Stueber K."/>
            <person name="Ver Loren van Themaat E."/>
            <person name="Brown J.K.M."/>
            <person name="Butcher S.A."/>
            <person name="Gurr S.J."/>
            <person name="Lebrun M.-H."/>
            <person name="Ridout C.J."/>
            <person name="Schulze-Lefert P."/>
            <person name="Talbot N.J."/>
            <person name="Ahmadinejad N."/>
            <person name="Ametz C."/>
            <person name="Barton G.R."/>
            <person name="Benjdia M."/>
            <person name="Bidzinski P."/>
            <person name="Bindschedler L.V."/>
            <person name="Both M."/>
            <person name="Brewer M.T."/>
            <person name="Cadle-Davidson L."/>
            <person name="Cadle-Davidson M.M."/>
            <person name="Collemare J."/>
            <person name="Cramer R."/>
            <person name="Frenkel O."/>
            <person name="Godfrey D."/>
            <person name="Harriman J."/>
            <person name="Hoede C."/>
            <person name="King B.C."/>
            <person name="Klages S."/>
            <person name="Kleemann J."/>
            <person name="Knoll D."/>
            <person name="Koti P.S."/>
            <person name="Kreplak J."/>
            <person name="Lopez-Ruiz F.J."/>
            <person name="Lu X."/>
            <person name="Maekawa T."/>
            <person name="Mahanil S."/>
            <person name="Micali C."/>
            <person name="Milgroom M.G."/>
            <person name="Montana G."/>
            <person name="Noir S."/>
            <person name="O'Connell R.J."/>
            <person name="Oberhaensli S."/>
            <person name="Parlange F."/>
            <person name="Pedersen C."/>
            <person name="Quesneville H."/>
            <person name="Reinhardt R."/>
            <person name="Rott M."/>
            <person name="Sacristan S."/>
            <person name="Schmidt S.M."/>
            <person name="Schoen M."/>
            <person name="Skamnioti P."/>
            <person name="Sommer H."/>
            <person name="Stephens A."/>
            <person name="Takahara H."/>
            <person name="Thordal-Christensen H."/>
            <person name="Vigouroux M."/>
            <person name="Wessling R."/>
            <person name="Wicker T."/>
            <person name="Panstruga R."/>
        </authorList>
    </citation>
    <scope>NUCLEOTIDE SEQUENCE [LARGE SCALE GENOMIC DNA]</scope>
    <source>
        <strain evidence="2">DH14</strain>
    </source>
</reference>
<dbReference type="EMBL" id="CAUH01003815">
    <property type="protein sequence ID" value="CCU77574.1"/>
    <property type="molecule type" value="Genomic_DNA"/>
</dbReference>
<feature type="region of interest" description="Disordered" evidence="1">
    <location>
        <begin position="1"/>
        <end position="31"/>
    </location>
</feature>
<feature type="region of interest" description="Disordered" evidence="1">
    <location>
        <begin position="47"/>
        <end position="90"/>
    </location>
</feature>
<organism evidence="2 3">
    <name type="scientific">Blumeria graminis f. sp. hordei (strain DH14)</name>
    <name type="common">Barley powdery mildew</name>
    <name type="synonym">Oidium monilioides f. sp. hordei</name>
    <dbReference type="NCBI Taxonomy" id="546991"/>
    <lineage>
        <taxon>Eukaryota</taxon>
        <taxon>Fungi</taxon>
        <taxon>Dikarya</taxon>
        <taxon>Ascomycota</taxon>
        <taxon>Pezizomycotina</taxon>
        <taxon>Leotiomycetes</taxon>
        <taxon>Erysiphales</taxon>
        <taxon>Erysiphaceae</taxon>
        <taxon>Blumeria</taxon>
        <taxon>Blumeria hordei</taxon>
    </lineage>
</organism>
<name>N1JBJ0_BLUG1</name>
<comment type="caution">
    <text evidence="2">The sequence shown here is derived from an EMBL/GenBank/DDBJ whole genome shotgun (WGS) entry which is preliminary data.</text>
</comment>
<sequence>MGDAAISQYIKEGLESSRWNIQEPEDGQASEVPAITDTRKISVPAMKRTSNVDAKKADETASTTTPQMTIPKEIGNNQTSCSDSSSKKTATYPPDLRAILEAEEQRAAQAATNLTICSPTIKSV</sequence>
<dbReference type="Proteomes" id="UP000015441">
    <property type="component" value="Unassembled WGS sequence"/>
</dbReference>
<keyword evidence="3" id="KW-1185">Reference proteome</keyword>
<proteinExistence type="predicted"/>
<accession>N1JBJ0</accession>
<gene>
    <name evidence="2" type="ORF">BGHDH14_bgh03060</name>
</gene>
<dbReference type="HOGENOM" id="CLU_018153_2_1_1"/>
<dbReference type="AlphaFoldDB" id="N1JBJ0"/>
<evidence type="ECO:0000313" key="3">
    <source>
        <dbReference type="Proteomes" id="UP000015441"/>
    </source>
</evidence>
<dbReference type="InParanoid" id="N1JBJ0"/>
<feature type="compositionally biased region" description="Polar residues" evidence="1">
    <location>
        <begin position="75"/>
        <end position="89"/>
    </location>
</feature>